<dbReference type="Proteomes" id="UP000887116">
    <property type="component" value="Unassembled WGS sequence"/>
</dbReference>
<gene>
    <name evidence="1" type="ORF">TNCT_316421</name>
</gene>
<accession>A0A8X6HUJ9</accession>
<name>A0A8X6HUJ9_TRICU</name>
<proteinExistence type="predicted"/>
<reference evidence="1" key="1">
    <citation type="submission" date="2020-07" db="EMBL/GenBank/DDBJ databases">
        <title>Multicomponent nature underlies the extraordinary mechanical properties of spider dragline silk.</title>
        <authorList>
            <person name="Kono N."/>
            <person name="Nakamura H."/>
            <person name="Mori M."/>
            <person name="Yoshida Y."/>
            <person name="Ohtoshi R."/>
            <person name="Malay A.D."/>
            <person name="Moran D.A.P."/>
            <person name="Tomita M."/>
            <person name="Numata K."/>
            <person name="Arakawa K."/>
        </authorList>
    </citation>
    <scope>NUCLEOTIDE SEQUENCE</scope>
</reference>
<dbReference type="EMBL" id="BMAO01019369">
    <property type="protein sequence ID" value="GFR30163.1"/>
    <property type="molecule type" value="Genomic_DNA"/>
</dbReference>
<evidence type="ECO:0000313" key="1">
    <source>
        <dbReference type="EMBL" id="GFR30163.1"/>
    </source>
</evidence>
<dbReference type="AlphaFoldDB" id="A0A8X6HUJ9"/>
<comment type="caution">
    <text evidence="1">The sequence shown here is derived from an EMBL/GenBank/DDBJ whole genome shotgun (WGS) entry which is preliminary data.</text>
</comment>
<sequence length="83" mass="9902">MLNQQLMVKKTLYLKETLVKRSSQNMSSKFSFSYRKRPLAKNRRLIPPNFVVYLDSDGLLRVETKLFSTDTGDYFRRPIYFIT</sequence>
<evidence type="ECO:0000313" key="2">
    <source>
        <dbReference type="Proteomes" id="UP000887116"/>
    </source>
</evidence>
<organism evidence="1 2">
    <name type="scientific">Trichonephila clavata</name>
    <name type="common">Joro spider</name>
    <name type="synonym">Nephila clavata</name>
    <dbReference type="NCBI Taxonomy" id="2740835"/>
    <lineage>
        <taxon>Eukaryota</taxon>
        <taxon>Metazoa</taxon>
        <taxon>Ecdysozoa</taxon>
        <taxon>Arthropoda</taxon>
        <taxon>Chelicerata</taxon>
        <taxon>Arachnida</taxon>
        <taxon>Araneae</taxon>
        <taxon>Araneomorphae</taxon>
        <taxon>Entelegynae</taxon>
        <taxon>Araneoidea</taxon>
        <taxon>Nephilidae</taxon>
        <taxon>Trichonephila</taxon>
    </lineage>
</organism>
<keyword evidence="2" id="KW-1185">Reference proteome</keyword>
<protein>
    <submittedName>
        <fullName evidence="1">Uncharacterized protein</fullName>
    </submittedName>
</protein>